<dbReference type="EMBL" id="QXFM01000106">
    <property type="protein sequence ID" value="RIV84381.1"/>
    <property type="molecule type" value="Genomic_DNA"/>
</dbReference>
<sequence>MAESSTLKTRLAEFHQQGRVLLQEQTRALDATIDQLNERDPNHLSPSVWIPMLMLQAVGVSVQSVLALTQERTMAIRDGFGIARSTVETAINAAFISVQGDAMGERAIRHMRRSDGGTLIAQRRLVICTSLPRAISK</sequence>
<comment type="caution">
    <text evidence="1">The sequence shown here is derived from an EMBL/GenBank/DDBJ whole genome shotgun (WGS) entry which is preliminary data.</text>
</comment>
<evidence type="ECO:0000313" key="2">
    <source>
        <dbReference type="Proteomes" id="UP000265366"/>
    </source>
</evidence>
<reference evidence="1 2" key="1">
    <citation type="submission" date="2018-08" db="EMBL/GenBank/DDBJ databases">
        <title>Erythrobacter zhengii sp.nov., a bacterium isolated from deep-sea sediment.</title>
        <authorList>
            <person name="Fang C."/>
            <person name="Wu Y.-H."/>
            <person name="Sun C."/>
            <person name="Wang H."/>
            <person name="Cheng H."/>
            <person name="Meng F.-X."/>
            <person name="Wang C.-S."/>
            <person name="Xu X.-W."/>
        </authorList>
    </citation>
    <scope>NUCLEOTIDE SEQUENCE [LARGE SCALE GENOMIC DNA]</scope>
    <source>
        <strain evidence="1 2">CCTCC AB 2015396</strain>
    </source>
</reference>
<protein>
    <submittedName>
        <fullName evidence="1">Uncharacterized protein</fullName>
    </submittedName>
</protein>
<organism evidence="1 2">
    <name type="scientific">Aurantiacibacter xanthus</name>
    <dbReference type="NCBI Taxonomy" id="1784712"/>
    <lineage>
        <taxon>Bacteria</taxon>
        <taxon>Pseudomonadati</taxon>
        <taxon>Pseudomonadota</taxon>
        <taxon>Alphaproteobacteria</taxon>
        <taxon>Sphingomonadales</taxon>
        <taxon>Erythrobacteraceae</taxon>
        <taxon>Aurantiacibacter</taxon>
    </lineage>
</organism>
<accession>A0A3A1P6V3</accession>
<evidence type="ECO:0000313" key="1">
    <source>
        <dbReference type="EMBL" id="RIV84381.1"/>
    </source>
</evidence>
<gene>
    <name evidence="1" type="ORF">D2V17_11840</name>
</gene>
<keyword evidence="2" id="KW-1185">Reference proteome</keyword>
<dbReference type="Proteomes" id="UP000265366">
    <property type="component" value="Unassembled WGS sequence"/>
</dbReference>
<proteinExistence type="predicted"/>
<dbReference type="RefSeq" id="WP_119593097.1">
    <property type="nucleotide sequence ID" value="NZ_QXFM01000106.1"/>
</dbReference>
<dbReference type="AlphaFoldDB" id="A0A3A1P6V3"/>
<name>A0A3A1P6V3_9SPHN</name>